<organism evidence="3 4">
    <name type="scientific">Botryobasidium botryosum (strain FD-172 SS1)</name>
    <dbReference type="NCBI Taxonomy" id="930990"/>
    <lineage>
        <taxon>Eukaryota</taxon>
        <taxon>Fungi</taxon>
        <taxon>Dikarya</taxon>
        <taxon>Basidiomycota</taxon>
        <taxon>Agaricomycotina</taxon>
        <taxon>Agaricomycetes</taxon>
        <taxon>Cantharellales</taxon>
        <taxon>Botryobasidiaceae</taxon>
        <taxon>Botryobasidium</taxon>
    </lineage>
</organism>
<dbReference type="InterPro" id="IPR014044">
    <property type="entry name" value="CAP_dom"/>
</dbReference>
<dbReference type="HOGENOM" id="CLU_035730_6_3_1"/>
<dbReference type="InParanoid" id="A0A067MM54"/>
<feature type="signal peptide" evidence="1">
    <location>
        <begin position="1"/>
        <end position="21"/>
    </location>
</feature>
<gene>
    <name evidence="3" type="ORF">BOTBODRAFT_172759</name>
</gene>
<name>A0A067MM54_BOTB1</name>
<dbReference type="Gene3D" id="3.40.33.10">
    <property type="entry name" value="CAP"/>
    <property type="match status" value="1"/>
</dbReference>
<dbReference type="InterPro" id="IPR001283">
    <property type="entry name" value="CRISP-related"/>
</dbReference>
<dbReference type="EMBL" id="KL198026">
    <property type="protein sequence ID" value="KDQ16639.1"/>
    <property type="molecule type" value="Genomic_DNA"/>
</dbReference>
<dbReference type="OrthoDB" id="337038at2759"/>
<evidence type="ECO:0000259" key="2">
    <source>
        <dbReference type="SMART" id="SM00198"/>
    </source>
</evidence>
<keyword evidence="1" id="KW-0732">Signal</keyword>
<protein>
    <recommendedName>
        <fullName evidence="2">SCP domain-containing protein</fullName>
    </recommendedName>
</protein>
<dbReference type="Pfam" id="PF00188">
    <property type="entry name" value="CAP"/>
    <property type="match status" value="1"/>
</dbReference>
<evidence type="ECO:0000313" key="3">
    <source>
        <dbReference type="EMBL" id="KDQ16639.1"/>
    </source>
</evidence>
<feature type="chain" id="PRO_5001644816" description="SCP domain-containing protein" evidence="1">
    <location>
        <begin position="22"/>
        <end position="139"/>
    </location>
</feature>
<proteinExistence type="predicted"/>
<dbReference type="SMART" id="SM00198">
    <property type="entry name" value="SCP"/>
    <property type="match status" value="1"/>
</dbReference>
<dbReference type="Proteomes" id="UP000027195">
    <property type="component" value="Unassembled WGS sequence"/>
</dbReference>
<dbReference type="SUPFAM" id="SSF55797">
    <property type="entry name" value="PR-1-like"/>
    <property type="match status" value="1"/>
</dbReference>
<accession>A0A067MM54</accession>
<dbReference type="PRINTS" id="PR00837">
    <property type="entry name" value="V5TPXLIKE"/>
</dbReference>
<sequence length="139" mass="14666">MVQLLGLLVAATLMIFATASAFPTTTPFSSDTTKSAAAPSPDDYLAPHNALRAQHGASPLTWSPDIAASALWADEAAEYDPAIPKYSHFTQMVWKSTTQMGCAVAYCDGISGPGKGAYHVCQYSPPGNVMGQFPENVQP</sequence>
<dbReference type="InterPro" id="IPR035940">
    <property type="entry name" value="CAP_sf"/>
</dbReference>
<dbReference type="AlphaFoldDB" id="A0A067MM54"/>
<dbReference type="STRING" id="930990.A0A067MM54"/>
<reference evidence="4" key="1">
    <citation type="journal article" date="2014" name="Proc. Natl. Acad. Sci. U.S.A.">
        <title>Extensive sampling of basidiomycete genomes demonstrates inadequacy of the white-rot/brown-rot paradigm for wood decay fungi.</title>
        <authorList>
            <person name="Riley R."/>
            <person name="Salamov A.A."/>
            <person name="Brown D.W."/>
            <person name="Nagy L.G."/>
            <person name="Floudas D."/>
            <person name="Held B.W."/>
            <person name="Levasseur A."/>
            <person name="Lombard V."/>
            <person name="Morin E."/>
            <person name="Otillar R."/>
            <person name="Lindquist E.A."/>
            <person name="Sun H."/>
            <person name="LaButti K.M."/>
            <person name="Schmutz J."/>
            <person name="Jabbour D."/>
            <person name="Luo H."/>
            <person name="Baker S.E."/>
            <person name="Pisabarro A.G."/>
            <person name="Walton J.D."/>
            <person name="Blanchette R.A."/>
            <person name="Henrissat B."/>
            <person name="Martin F."/>
            <person name="Cullen D."/>
            <person name="Hibbett D.S."/>
            <person name="Grigoriev I.V."/>
        </authorList>
    </citation>
    <scope>NUCLEOTIDE SEQUENCE [LARGE SCALE GENOMIC DNA]</scope>
    <source>
        <strain evidence="4">FD-172 SS1</strain>
    </source>
</reference>
<keyword evidence="4" id="KW-1185">Reference proteome</keyword>
<dbReference type="PANTHER" id="PTHR10334">
    <property type="entry name" value="CYSTEINE-RICH SECRETORY PROTEIN-RELATED"/>
    <property type="match status" value="1"/>
</dbReference>
<evidence type="ECO:0000313" key="4">
    <source>
        <dbReference type="Proteomes" id="UP000027195"/>
    </source>
</evidence>
<evidence type="ECO:0000256" key="1">
    <source>
        <dbReference type="SAM" id="SignalP"/>
    </source>
</evidence>
<feature type="domain" description="SCP" evidence="2">
    <location>
        <begin position="39"/>
        <end position="131"/>
    </location>
</feature>